<protein>
    <submittedName>
        <fullName evidence="2">Uncharacterized protein</fullName>
    </submittedName>
</protein>
<sequence>MMTEGETKKSYHQGALTLVTPLQSGSGKDNGSAVLGCKETTLKVQNKKSLFDKYKAEATSLQTHVDEVKKIIEELHHESYGLKSFWGRGGAEASLADLEAYNLDDKLIGPIGGEVAEYDLLSDTQPIRPGRRQRRRRRVPRYVSPEPAEDTLSPQEEPLPMEGLGVIRIEDEDEWEAVGVRSPTQRDPIPVRRGQLRFVDGQWIEVEGAPQYEPPREAGLMGPVRLDQAGWASVGGRQSPVEQVQAGGAMRFIDGQWVSAAPRSPQRPSPTRLQSTLRERSPGQSRIPTRTGVIPTGLDISSIQPASMRARTPPRLEVPGMRPTTPRTGTRTRLEVPGMQLTTPRAGTTRSLGASGVGPATPRARVGASGMRPASTRPGTPPRPRIPTQRPTARIPQRSAAPRVQPTTPRARIPQRQGTPSMRQPAATPADPLMSRVMLLSPQRQEPLVLDVDVAPQDVVPSGEDFVCEVAVGVHPAPPEAGGQSVPRARRARQPRPHFTPRTGFQR</sequence>
<feature type="compositionally biased region" description="Polar residues" evidence="1">
    <location>
        <begin position="343"/>
        <end position="352"/>
    </location>
</feature>
<dbReference type="EMBL" id="BGPR01000974">
    <property type="protein sequence ID" value="GBM41812.1"/>
    <property type="molecule type" value="Genomic_DNA"/>
</dbReference>
<organism evidence="2 3">
    <name type="scientific">Araneus ventricosus</name>
    <name type="common">Orbweaver spider</name>
    <name type="synonym">Epeira ventricosa</name>
    <dbReference type="NCBI Taxonomy" id="182803"/>
    <lineage>
        <taxon>Eukaryota</taxon>
        <taxon>Metazoa</taxon>
        <taxon>Ecdysozoa</taxon>
        <taxon>Arthropoda</taxon>
        <taxon>Chelicerata</taxon>
        <taxon>Arachnida</taxon>
        <taxon>Araneae</taxon>
        <taxon>Araneomorphae</taxon>
        <taxon>Entelegynae</taxon>
        <taxon>Araneoidea</taxon>
        <taxon>Araneidae</taxon>
        <taxon>Araneus</taxon>
    </lineage>
</organism>
<feature type="compositionally biased region" description="Low complexity" evidence="1">
    <location>
        <begin position="319"/>
        <end position="331"/>
    </location>
</feature>
<feature type="region of interest" description="Disordered" evidence="1">
    <location>
        <begin position="475"/>
        <end position="507"/>
    </location>
</feature>
<accession>A0A4Y2FJW7</accession>
<keyword evidence="3" id="KW-1185">Reference proteome</keyword>
<name>A0A4Y2FJW7_ARAVE</name>
<feature type="compositionally biased region" description="Low complexity" evidence="1">
    <location>
        <begin position="259"/>
        <end position="275"/>
    </location>
</feature>
<evidence type="ECO:0000313" key="2">
    <source>
        <dbReference type="EMBL" id="GBM41812.1"/>
    </source>
</evidence>
<feature type="region of interest" description="Disordered" evidence="1">
    <location>
        <begin position="343"/>
        <end position="429"/>
    </location>
</feature>
<feature type="compositionally biased region" description="Basic residues" evidence="1">
    <location>
        <begin position="129"/>
        <end position="140"/>
    </location>
</feature>
<dbReference type="AlphaFoldDB" id="A0A4Y2FJW7"/>
<gene>
    <name evidence="2" type="ORF">AVEN_122436_1</name>
</gene>
<dbReference type="Proteomes" id="UP000499080">
    <property type="component" value="Unassembled WGS sequence"/>
</dbReference>
<proteinExistence type="predicted"/>
<evidence type="ECO:0000256" key="1">
    <source>
        <dbReference type="SAM" id="MobiDB-lite"/>
    </source>
</evidence>
<feature type="region of interest" description="Disordered" evidence="1">
    <location>
        <begin position="126"/>
        <end position="159"/>
    </location>
</feature>
<comment type="caution">
    <text evidence="2">The sequence shown here is derived from an EMBL/GenBank/DDBJ whole genome shotgun (WGS) entry which is preliminary data.</text>
</comment>
<feature type="region of interest" description="Disordered" evidence="1">
    <location>
        <begin position="257"/>
        <end position="331"/>
    </location>
</feature>
<feature type="compositionally biased region" description="Low complexity" evidence="1">
    <location>
        <begin position="386"/>
        <end position="396"/>
    </location>
</feature>
<reference evidence="2 3" key="1">
    <citation type="journal article" date="2019" name="Sci. Rep.">
        <title>Orb-weaving spider Araneus ventricosus genome elucidates the spidroin gene catalogue.</title>
        <authorList>
            <person name="Kono N."/>
            <person name="Nakamura H."/>
            <person name="Ohtoshi R."/>
            <person name="Moran D.A.P."/>
            <person name="Shinohara A."/>
            <person name="Yoshida Y."/>
            <person name="Fujiwara M."/>
            <person name="Mori M."/>
            <person name="Tomita M."/>
            <person name="Arakawa K."/>
        </authorList>
    </citation>
    <scope>NUCLEOTIDE SEQUENCE [LARGE SCALE GENOMIC DNA]</scope>
</reference>
<evidence type="ECO:0000313" key="3">
    <source>
        <dbReference type="Proteomes" id="UP000499080"/>
    </source>
</evidence>